<dbReference type="AlphaFoldDB" id="A0AAE8L6K7"/>
<evidence type="ECO:0000256" key="5">
    <source>
        <dbReference type="ARBA" id="ARBA00023070"/>
    </source>
</evidence>
<keyword evidence="8" id="KW-0560">Oxidoreductase</keyword>
<name>A0AAE8L6K7_9HYPH</name>
<proteinExistence type="inferred from homology"/>
<reference evidence="9 11" key="2">
    <citation type="submission" date="2016-10" db="EMBL/GenBank/DDBJ databases">
        <authorList>
            <person name="Varghese N."/>
            <person name="Submissions S."/>
        </authorList>
    </citation>
    <scope>NUCLEOTIDE SEQUENCE [LARGE SCALE GENOMIC DNA]</scope>
    <source>
        <strain evidence="9 11">CBMB27</strain>
    </source>
</reference>
<keyword evidence="5" id="KW-0073">Auxin biosynthesis</keyword>
<dbReference type="PRINTS" id="PR00420">
    <property type="entry name" value="RNGMNOXGNASE"/>
</dbReference>
<dbReference type="KEGG" id="mphy:MCBMB27_00382"/>
<evidence type="ECO:0000256" key="4">
    <source>
        <dbReference type="ARBA" id="ARBA00017871"/>
    </source>
</evidence>
<dbReference type="Gene3D" id="3.50.50.60">
    <property type="entry name" value="FAD/NAD(P)-binding domain"/>
    <property type="match status" value="1"/>
</dbReference>
<evidence type="ECO:0000256" key="2">
    <source>
        <dbReference type="ARBA" id="ARBA00005833"/>
    </source>
</evidence>
<dbReference type="PANTHER" id="PTHR10742">
    <property type="entry name" value="FLAVIN MONOAMINE OXIDASE"/>
    <property type="match status" value="1"/>
</dbReference>
<gene>
    <name evidence="8" type="ORF">MCBMB27_00382</name>
    <name evidence="9" type="ORF">SAMN05192567_11039</name>
</gene>
<organism evidence="9 11">
    <name type="scientific">Methylobacterium phyllosphaerae</name>
    <dbReference type="NCBI Taxonomy" id="418223"/>
    <lineage>
        <taxon>Bacteria</taxon>
        <taxon>Pseudomonadati</taxon>
        <taxon>Pseudomonadota</taxon>
        <taxon>Alphaproteobacteria</taxon>
        <taxon>Hyphomicrobiales</taxon>
        <taxon>Methylobacteriaceae</taxon>
        <taxon>Methylobacterium</taxon>
    </lineage>
</organism>
<evidence type="ECO:0000256" key="1">
    <source>
        <dbReference type="ARBA" id="ARBA00004814"/>
    </source>
</evidence>
<sequence>MTPSGCAMRPTRRTVLTSALVAAPALRAWARTGPVVIVGAGAAGLAAASALRSAGRSFILVEARDRIGGRAFTDTALGAAYPFDAGAEYIHWAERNPWAPIARAAKARFAGEEGWARKLVIDGRPATEAEMANRRAGFSGLDALLVPKAADISLAEAAGIGGPMAVQAAAGLSRLSLGEDPERVSAMDYDRLWSGTDLWVDGYGALVAHHFADLPVRLGCPVHAIDWSGQDVRIETGCGTLTAAAVIVTVPVGVLKAGRVAFTPALPASTQAALDGLRMGAYTKIGLRLDPAKLDPATVGDAVSLAKGGPTIYFEMKPFGRSLTVANLGGDLARDLCRAGEAAAVALATERLVAILGADARDAVVAGRLAGWWTDPYALGSYAIVAPGHAEARDRLRDPVGGRVFFAGEALAGGGAMTVGGATLDGARAARDVLKALST</sequence>
<dbReference type="Pfam" id="PF13450">
    <property type="entry name" value="NAD_binding_8"/>
    <property type="match status" value="1"/>
</dbReference>
<dbReference type="InterPro" id="IPR036188">
    <property type="entry name" value="FAD/NAD-bd_sf"/>
</dbReference>
<evidence type="ECO:0000256" key="3">
    <source>
        <dbReference type="ARBA" id="ARBA00012535"/>
    </source>
</evidence>
<keyword evidence="10" id="KW-1185">Reference proteome</keyword>
<evidence type="ECO:0000259" key="7">
    <source>
        <dbReference type="Pfam" id="PF01593"/>
    </source>
</evidence>
<accession>A0AAE8L6K7</accession>
<dbReference type="Proteomes" id="UP000199140">
    <property type="component" value="Unassembled WGS sequence"/>
</dbReference>
<dbReference type="InterPro" id="IPR002937">
    <property type="entry name" value="Amino_oxidase"/>
</dbReference>
<dbReference type="SUPFAM" id="SSF54373">
    <property type="entry name" value="FAD-linked reductases, C-terminal domain"/>
    <property type="match status" value="1"/>
</dbReference>
<dbReference type="SUPFAM" id="SSF51905">
    <property type="entry name" value="FAD/NAD(P)-binding domain"/>
    <property type="match status" value="1"/>
</dbReference>
<dbReference type="InterPro" id="IPR050281">
    <property type="entry name" value="Flavin_monoamine_oxidase"/>
</dbReference>
<dbReference type="Proteomes" id="UP000185487">
    <property type="component" value="Chromosome"/>
</dbReference>
<comment type="pathway">
    <text evidence="1">Plant hormone metabolism; auxin biosynthesis.</text>
</comment>
<evidence type="ECO:0000313" key="11">
    <source>
        <dbReference type="Proteomes" id="UP000199140"/>
    </source>
</evidence>
<comment type="similarity">
    <text evidence="2">Belongs to the tryptophan 2-monooxygenase family.</text>
</comment>
<comment type="catalytic activity">
    <reaction evidence="6">
        <text>L-tryptophan + O2 = indole-3-acetamide + CO2 + H2O</text>
        <dbReference type="Rhea" id="RHEA:16165"/>
        <dbReference type="ChEBI" id="CHEBI:15377"/>
        <dbReference type="ChEBI" id="CHEBI:15379"/>
        <dbReference type="ChEBI" id="CHEBI:16031"/>
        <dbReference type="ChEBI" id="CHEBI:16526"/>
        <dbReference type="ChEBI" id="CHEBI:57912"/>
        <dbReference type="EC" id="1.13.12.3"/>
    </reaction>
</comment>
<dbReference type="EMBL" id="FOPK01000010">
    <property type="protein sequence ID" value="SFG91750.1"/>
    <property type="molecule type" value="Genomic_DNA"/>
</dbReference>
<feature type="domain" description="Amine oxidase" evidence="7">
    <location>
        <begin position="102"/>
        <end position="434"/>
    </location>
</feature>
<dbReference type="Pfam" id="PF01593">
    <property type="entry name" value="Amino_oxidase"/>
    <property type="match status" value="1"/>
</dbReference>
<evidence type="ECO:0000256" key="6">
    <source>
        <dbReference type="ARBA" id="ARBA00047321"/>
    </source>
</evidence>
<evidence type="ECO:0000313" key="8">
    <source>
        <dbReference type="EMBL" id="APT29673.1"/>
    </source>
</evidence>
<dbReference type="GO" id="GO:0050361">
    <property type="term" value="F:tryptophan 2-monooxygenase activity"/>
    <property type="evidence" value="ECO:0007669"/>
    <property type="project" value="UniProtKB-EC"/>
</dbReference>
<dbReference type="GO" id="GO:0009851">
    <property type="term" value="P:auxin biosynthetic process"/>
    <property type="evidence" value="ECO:0007669"/>
    <property type="project" value="UniProtKB-KW"/>
</dbReference>
<evidence type="ECO:0000313" key="9">
    <source>
        <dbReference type="EMBL" id="SFG91750.1"/>
    </source>
</evidence>
<evidence type="ECO:0000313" key="10">
    <source>
        <dbReference type="Proteomes" id="UP000185487"/>
    </source>
</evidence>
<dbReference type="EC" id="1.13.12.3" evidence="3"/>
<reference evidence="8 10" key="1">
    <citation type="submission" date="2016-04" db="EMBL/GenBank/DDBJ databases">
        <title>Complete genome sequencing and analysis of CBMB27, Methylobacterium phyllosphaerae isolated from leaf tissues of rice (Oryza sativa L.).</title>
        <authorList>
            <person name="Lee Y."/>
            <person name="Hwangbo K."/>
            <person name="Chung H."/>
            <person name="Yoo J."/>
            <person name="Kim K.Y."/>
            <person name="Sa T.M."/>
            <person name="Um Y."/>
            <person name="Madhaiyan M."/>
        </authorList>
    </citation>
    <scope>NUCLEOTIDE SEQUENCE [LARGE SCALE GENOMIC DNA]</scope>
    <source>
        <strain evidence="8 10">CBMB27</strain>
    </source>
</reference>
<dbReference type="EMBL" id="CP015367">
    <property type="protein sequence ID" value="APT29673.1"/>
    <property type="molecule type" value="Genomic_DNA"/>
</dbReference>
<dbReference type="PANTHER" id="PTHR10742:SF410">
    <property type="entry name" value="LYSINE-SPECIFIC HISTONE DEMETHYLASE 2"/>
    <property type="match status" value="1"/>
</dbReference>
<protein>
    <recommendedName>
        <fullName evidence="4">Tryptophan 2-monooxygenase</fullName>
        <ecNumber evidence="3">1.13.12.3</ecNumber>
    </recommendedName>
</protein>